<feature type="domain" description="Abortive infection protein-like C-terminal" evidence="1">
    <location>
        <begin position="182"/>
        <end position="256"/>
    </location>
</feature>
<comment type="caution">
    <text evidence="2">The sequence shown here is derived from an EMBL/GenBank/DDBJ whole genome shotgun (WGS) entry which is preliminary data.</text>
</comment>
<dbReference type="RefSeq" id="WP_151625529.1">
    <property type="nucleotide sequence ID" value="NZ_WBPG01000014.1"/>
</dbReference>
<name>A0A7V7S816_9BACI</name>
<dbReference type="Pfam" id="PF14355">
    <property type="entry name" value="Abi_C"/>
    <property type="match status" value="1"/>
</dbReference>
<dbReference type="EMBL" id="WBPG01000014">
    <property type="protein sequence ID" value="KAB2443279.1"/>
    <property type="molecule type" value="Genomic_DNA"/>
</dbReference>
<evidence type="ECO:0000313" key="3">
    <source>
        <dbReference type="Proteomes" id="UP000470409"/>
    </source>
</evidence>
<dbReference type="Proteomes" id="UP000470409">
    <property type="component" value="Unassembled WGS sequence"/>
</dbReference>
<protein>
    <submittedName>
        <fullName evidence="2">Abortive infection family protein</fullName>
    </submittedName>
</protein>
<evidence type="ECO:0000313" key="2">
    <source>
        <dbReference type="EMBL" id="KAB2443279.1"/>
    </source>
</evidence>
<evidence type="ECO:0000259" key="1">
    <source>
        <dbReference type="Pfam" id="PF14355"/>
    </source>
</evidence>
<reference evidence="2 3" key="1">
    <citation type="submission" date="2019-10" db="EMBL/GenBank/DDBJ databases">
        <title>Bacillus from the desert of Cuatro Cinegas, Coahuila.</title>
        <authorList>
            <person name="Olmedo-Alvarez G."/>
            <person name="Saldana S."/>
            <person name="Barcelo D."/>
        </authorList>
    </citation>
    <scope>NUCLEOTIDE SEQUENCE [LARGE SCALE GENOMIC DNA]</scope>
    <source>
        <strain evidence="2 3">CH155b_5T</strain>
    </source>
</reference>
<accession>A0A7V7S816</accession>
<sequence>MSNQSILLLDICKNKLINTYDAYIGSKQEVFDFNDCLSDEEYREARRIISSIYKMKEQKLPEAIKKCRDVREFIYYYGSRNYDYNYGHFDALGEISDVFNEALDYLEEQNIEIKIIKVECDIPNELTYQKLIDKVKRCDERIEQNDYPGAITLARSVVEGVCKEIILNLTNEELNGNEDLLKLFKIVRNELNLNPNNEKLNRPLKEVLSGLIKVVEGLNSIRNTNGDAHYNKNKVNLHHALLVVNSAKTLVTFLFDTYEYQRERKILTIRK</sequence>
<dbReference type="InterPro" id="IPR026001">
    <property type="entry name" value="Abi-like_C"/>
</dbReference>
<dbReference type="AlphaFoldDB" id="A0A7V7S816"/>
<proteinExistence type="predicted"/>
<organism evidence="2 3">
    <name type="scientific">Bacillus luti</name>
    <dbReference type="NCBI Taxonomy" id="2026191"/>
    <lineage>
        <taxon>Bacteria</taxon>
        <taxon>Bacillati</taxon>
        <taxon>Bacillota</taxon>
        <taxon>Bacilli</taxon>
        <taxon>Bacillales</taxon>
        <taxon>Bacillaceae</taxon>
        <taxon>Bacillus</taxon>
        <taxon>Bacillus cereus group</taxon>
    </lineage>
</organism>
<gene>
    <name evidence="2" type="ORF">F8163_09355</name>
</gene>